<protein>
    <submittedName>
        <fullName evidence="1">Uncharacterized protein</fullName>
    </submittedName>
</protein>
<accession>A0A2M7GBU0</accession>
<dbReference type="Proteomes" id="UP000231019">
    <property type="component" value="Unassembled WGS sequence"/>
</dbReference>
<sequence>MITNRPPTIRANYAYSQYSVVDEMARRYRATYNPTAIAGMPRDTFHQSSVLTSARYYTPPSEGKVFAKQFGSFLRDLGTILEVVGWFAPPVAAVATVAKPISSMVGAATDQIDTRPQAVQVRTAGNYNYWFR</sequence>
<organism evidence="1 2">
    <name type="scientific">bacterium (Candidatus Blackallbacteria) CG17_big_fil_post_rev_8_21_14_2_50_48_46</name>
    <dbReference type="NCBI Taxonomy" id="2014261"/>
    <lineage>
        <taxon>Bacteria</taxon>
        <taxon>Candidatus Blackallbacteria</taxon>
    </lineage>
</organism>
<reference evidence="1 2" key="1">
    <citation type="submission" date="2017-09" db="EMBL/GenBank/DDBJ databases">
        <title>Depth-based differentiation of microbial function through sediment-hosted aquifers and enrichment of novel symbionts in the deep terrestrial subsurface.</title>
        <authorList>
            <person name="Probst A.J."/>
            <person name="Ladd B."/>
            <person name="Jarett J.K."/>
            <person name="Geller-Mcgrath D.E."/>
            <person name="Sieber C.M."/>
            <person name="Emerson J.B."/>
            <person name="Anantharaman K."/>
            <person name="Thomas B.C."/>
            <person name="Malmstrom R."/>
            <person name="Stieglmeier M."/>
            <person name="Klingl A."/>
            <person name="Woyke T."/>
            <person name="Ryan C.M."/>
            <person name="Banfield J.F."/>
        </authorList>
    </citation>
    <scope>NUCLEOTIDE SEQUENCE [LARGE SCALE GENOMIC DNA]</scope>
    <source>
        <strain evidence="1">CG17_big_fil_post_rev_8_21_14_2_50_48_46</strain>
    </source>
</reference>
<dbReference type="EMBL" id="PFFQ01000001">
    <property type="protein sequence ID" value="PIW19658.1"/>
    <property type="molecule type" value="Genomic_DNA"/>
</dbReference>
<name>A0A2M7GBU0_9BACT</name>
<gene>
    <name evidence="1" type="ORF">COW36_00045</name>
</gene>
<evidence type="ECO:0000313" key="2">
    <source>
        <dbReference type="Proteomes" id="UP000231019"/>
    </source>
</evidence>
<comment type="caution">
    <text evidence="1">The sequence shown here is derived from an EMBL/GenBank/DDBJ whole genome shotgun (WGS) entry which is preliminary data.</text>
</comment>
<dbReference type="AlphaFoldDB" id="A0A2M7GBU0"/>
<proteinExistence type="predicted"/>
<evidence type="ECO:0000313" key="1">
    <source>
        <dbReference type="EMBL" id="PIW19658.1"/>
    </source>
</evidence>